<dbReference type="Gene3D" id="2.40.330.10">
    <property type="entry name" value="DNA-binding pseudobarrel domain"/>
    <property type="match status" value="1"/>
</dbReference>
<dbReference type="OrthoDB" id="2020802at2759"/>
<dbReference type="GO" id="GO:0003677">
    <property type="term" value="F:DNA binding"/>
    <property type="evidence" value="ECO:0007669"/>
    <property type="project" value="UniProtKB-KW"/>
</dbReference>
<feature type="domain" description="TF-B3" evidence="7">
    <location>
        <begin position="123"/>
        <end position="228"/>
    </location>
</feature>
<feature type="compositionally biased region" description="Low complexity" evidence="6">
    <location>
        <begin position="34"/>
        <end position="54"/>
    </location>
</feature>
<feature type="region of interest" description="Disordered" evidence="6">
    <location>
        <begin position="1"/>
        <end position="75"/>
    </location>
</feature>
<dbReference type="FunFam" id="2.40.330.10:FF:000002">
    <property type="entry name" value="B3 domain-containing protein"/>
    <property type="match status" value="1"/>
</dbReference>
<dbReference type="PANTHER" id="PTHR31140:SF2">
    <property type="entry name" value="B3 DOMAIN-CONTAINING TRANSCRIPTION FACTOR NGA2"/>
    <property type="match status" value="1"/>
</dbReference>
<sequence>MEFMQRDQKGYSDKEDQDQDLEQEDQEEEEDIITTSKFSSSSSHTSTNSNYGSSPKYKAILFPPPPDHQQQYGQQKPRLNIQNHGSPEAINFMDLSLNKDIQAAEGGTDENYWPASCEREHLFAKVVTPSDVGKLNRLVIPKQHAELYFPLDSSSNDKGLFLNFQDRMGKPWRFRYSYWNSSQSYVITKGWSRFVKEKKLDAGDIVSFERGVGESGKDRLFIDWRRRPPPPPPPQLHHHNHYAGGRFYSLLQRPLPSSVISSMPLRHHEHFLHSNNNVHHPYHHHHHDHQIINQQYLPHQIHQLQGGRGHHVIHHQYPRVIDSVPLYQHGNYRSSTTSTSSESASVASAGKKLRLFGVNMECSSSPTEKEDHQECQILSSTAIPYHHHHHHNLPSSTSSLASAPLQFMKLPNTSSSSTPPDHHFLSNKGKSTTTSSSFYLNP</sequence>
<dbReference type="PANTHER" id="PTHR31140">
    <property type="entry name" value="B3 DOMAIN-CONTAINING TRANSCRIPTION FACTOR ABI3"/>
    <property type="match status" value="1"/>
</dbReference>
<comment type="subcellular location">
    <subcellularLocation>
        <location evidence="1">Nucleus</location>
    </subcellularLocation>
</comment>
<keyword evidence="4" id="KW-0804">Transcription</keyword>
<dbReference type="EMBL" id="SMOL01000781">
    <property type="protein sequence ID" value="KAB2595912.1"/>
    <property type="molecule type" value="Genomic_DNA"/>
</dbReference>
<dbReference type="InterPro" id="IPR044800">
    <property type="entry name" value="LEC2-like"/>
</dbReference>
<dbReference type="SUPFAM" id="SSF101936">
    <property type="entry name" value="DNA-binding pseudobarrel domain"/>
    <property type="match status" value="1"/>
</dbReference>
<evidence type="ECO:0000256" key="5">
    <source>
        <dbReference type="ARBA" id="ARBA00023242"/>
    </source>
</evidence>
<dbReference type="InterPro" id="IPR003340">
    <property type="entry name" value="B3_DNA-bd"/>
</dbReference>
<dbReference type="Pfam" id="PF02362">
    <property type="entry name" value="B3"/>
    <property type="match status" value="1"/>
</dbReference>
<keyword evidence="9" id="KW-1185">Reference proteome</keyword>
<gene>
    <name evidence="8" type="ORF">D8674_031362</name>
</gene>
<evidence type="ECO:0000313" key="9">
    <source>
        <dbReference type="Proteomes" id="UP000327157"/>
    </source>
</evidence>
<dbReference type="GO" id="GO:0005634">
    <property type="term" value="C:nucleus"/>
    <property type="evidence" value="ECO:0007669"/>
    <property type="project" value="UniProtKB-SubCell"/>
</dbReference>
<reference evidence="8 9" key="1">
    <citation type="submission" date="2019-09" db="EMBL/GenBank/DDBJ databases">
        <authorList>
            <person name="Ou C."/>
        </authorList>
    </citation>
    <scope>NUCLEOTIDE SEQUENCE [LARGE SCALE GENOMIC DNA]</scope>
    <source>
        <strain evidence="8">S2</strain>
        <tissue evidence="8">Leaf</tissue>
    </source>
</reference>
<dbReference type="GO" id="GO:0003700">
    <property type="term" value="F:DNA-binding transcription factor activity"/>
    <property type="evidence" value="ECO:0007669"/>
    <property type="project" value="InterPro"/>
</dbReference>
<evidence type="ECO:0000256" key="2">
    <source>
        <dbReference type="ARBA" id="ARBA00023015"/>
    </source>
</evidence>
<dbReference type="SMART" id="SM01019">
    <property type="entry name" value="B3"/>
    <property type="match status" value="1"/>
</dbReference>
<evidence type="ECO:0000256" key="6">
    <source>
        <dbReference type="SAM" id="MobiDB-lite"/>
    </source>
</evidence>
<evidence type="ECO:0000259" key="7">
    <source>
        <dbReference type="PROSITE" id="PS50863"/>
    </source>
</evidence>
<reference evidence="8 9" key="3">
    <citation type="submission" date="2019-11" db="EMBL/GenBank/DDBJ databases">
        <title>A de novo genome assembly of a pear dwarfing rootstock.</title>
        <authorList>
            <person name="Wang F."/>
            <person name="Wang J."/>
            <person name="Li S."/>
            <person name="Zhang Y."/>
            <person name="Fang M."/>
            <person name="Ma L."/>
            <person name="Zhao Y."/>
            <person name="Jiang S."/>
        </authorList>
    </citation>
    <scope>NUCLEOTIDE SEQUENCE [LARGE SCALE GENOMIC DNA]</scope>
    <source>
        <strain evidence="8">S2</strain>
        <tissue evidence="8">Leaf</tissue>
    </source>
</reference>
<feature type="region of interest" description="Disordered" evidence="6">
    <location>
        <begin position="410"/>
        <end position="442"/>
    </location>
</feature>
<proteinExistence type="predicted"/>
<dbReference type="CDD" id="cd10017">
    <property type="entry name" value="B3_DNA"/>
    <property type="match status" value="1"/>
</dbReference>
<feature type="compositionally biased region" description="Low complexity" evidence="6">
    <location>
        <begin position="431"/>
        <end position="442"/>
    </location>
</feature>
<dbReference type="AlphaFoldDB" id="A0A5N5F3R8"/>
<evidence type="ECO:0000313" key="8">
    <source>
        <dbReference type="EMBL" id="KAB2595912.1"/>
    </source>
</evidence>
<evidence type="ECO:0000256" key="3">
    <source>
        <dbReference type="ARBA" id="ARBA00023125"/>
    </source>
</evidence>
<feature type="compositionally biased region" description="Acidic residues" evidence="6">
    <location>
        <begin position="15"/>
        <end position="32"/>
    </location>
</feature>
<reference evidence="9" key="2">
    <citation type="submission" date="2019-10" db="EMBL/GenBank/DDBJ databases">
        <title>A de novo genome assembly of a pear dwarfing rootstock.</title>
        <authorList>
            <person name="Wang F."/>
            <person name="Wang J."/>
            <person name="Li S."/>
            <person name="Zhang Y."/>
            <person name="Fang M."/>
            <person name="Ma L."/>
            <person name="Zhao Y."/>
            <person name="Jiang S."/>
        </authorList>
    </citation>
    <scope>NUCLEOTIDE SEQUENCE [LARGE SCALE GENOMIC DNA]</scope>
</reference>
<keyword evidence="5" id="KW-0539">Nucleus</keyword>
<evidence type="ECO:0000256" key="1">
    <source>
        <dbReference type="ARBA" id="ARBA00004123"/>
    </source>
</evidence>
<organism evidence="8 9">
    <name type="scientific">Pyrus ussuriensis x Pyrus communis</name>
    <dbReference type="NCBI Taxonomy" id="2448454"/>
    <lineage>
        <taxon>Eukaryota</taxon>
        <taxon>Viridiplantae</taxon>
        <taxon>Streptophyta</taxon>
        <taxon>Embryophyta</taxon>
        <taxon>Tracheophyta</taxon>
        <taxon>Spermatophyta</taxon>
        <taxon>Magnoliopsida</taxon>
        <taxon>eudicotyledons</taxon>
        <taxon>Gunneridae</taxon>
        <taxon>Pentapetalae</taxon>
        <taxon>rosids</taxon>
        <taxon>fabids</taxon>
        <taxon>Rosales</taxon>
        <taxon>Rosaceae</taxon>
        <taxon>Amygdaloideae</taxon>
        <taxon>Maleae</taxon>
        <taxon>Pyrus</taxon>
    </lineage>
</organism>
<name>A0A5N5F3R8_9ROSA</name>
<accession>A0A5N5F3R8</accession>
<protein>
    <submittedName>
        <fullName evidence="8">B3 domain-containing transcription factor NGA1-like</fullName>
    </submittedName>
</protein>
<keyword evidence="2" id="KW-0805">Transcription regulation</keyword>
<dbReference type="PROSITE" id="PS50863">
    <property type="entry name" value="B3"/>
    <property type="match status" value="1"/>
</dbReference>
<dbReference type="Proteomes" id="UP000327157">
    <property type="component" value="Chromosome 7"/>
</dbReference>
<dbReference type="InterPro" id="IPR015300">
    <property type="entry name" value="DNA-bd_pseudobarrel_sf"/>
</dbReference>
<comment type="caution">
    <text evidence="8">The sequence shown here is derived from an EMBL/GenBank/DDBJ whole genome shotgun (WGS) entry which is preliminary data.</text>
</comment>
<keyword evidence="3" id="KW-0238">DNA-binding</keyword>
<feature type="compositionally biased region" description="Basic and acidic residues" evidence="6">
    <location>
        <begin position="1"/>
        <end position="14"/>
    </location>
</feature>
<evidence type="ECO:0000256" key="4">
    <source>
        <dbReference type="ARBA" id="ARBA00023163"/>
    </source>
</evidence>